<evidence type="ECO:0000259" key="6">
    <source>
        <dbReference type="PROSITE" id="PS50076"/>
    </source>
</evidence>
<dbReference type="GO" id="GO:0030544">
    <property type="term" value="F:Hsp70 protein binding"/>
    <property type="evidence" value="ECO:0007669"/>
    <property type="project" value="InterPro"/>
</dbReference>
<dbReference type="InterPro" id="IPR032003">
    <property type="entry name" value="RAC_head"/>
</dbReference>
<feature type="coiled-coil region" evidence="4">
    <location>
        <begin position="380"/>
        <end position="547"/>
    </location>
</feature>
<evidence type="ECO:0000313" key="7">
    <source>
        <dbReference type="EMBL" id="KAF4627198.1"/>
    </source>
</evidence>
<feature type="compositionally biased region" description="Polar residues" evidence="5">
    <location>
        <begin position="107"/>
        <end position="146"/>
    </location>
</feature>
<dbReference type="EMBL" id="JAAMPI010001011">
    <property type="protein sequence ID" value="KAF4627198.1"/>
    <property type="molecule type" value="Genomic_DNA"/>
</dbReference>
<feature type="compositionally biased region" description="Acidic residues" evidence="5">
    <location>
        <begin position="1357"/>
        <end position="1366"/>
    </location>
</feature>
<evidence type="ECO:0000256" key="2">
    <source>
        <dbReference type="ARBA" id="ARBA00022490"/>
    </source>
</evidence>
<feature type="compositionally biased region" description="Basic and acidic residues" evidence="5">
    <location>
        <begin position="750"/>
        <end position="759"/>
    </location>
</feature>
<reference evidence="7 8" key="1">
    <citation type="submission" date="2020-03" db="EMBL/GenBank/DDBJ databases">
        <title>Draft Genome Sequence of Cudoniella acicularis.</title>
        <authorList>
            <person name="Buettner E."/>
            <person name="Kellner H."/>
        </authorList>
    </citation>
    <scope>NUCLEOTIDE SEQUENCE [LARGE SCALE GENOMIC DNA]</scope>
    <source>
        <strain evidence="7 8">DSM 108380</strain>
    </source>
</reference>
<dbReference type="OrthoDB" id="1690618at2759"/>
<dbReference type="Gene3D" id="1.10.8.840">
    <property type="entry name" value="Ribosome-associated complex head domain"/>
    <property type="match status" value="1"/>
</dbReference>
<dbReference type="SUPFAM" id="SSF46565">
    <property type="entry name" value="Chaperone J-domain"/>
    <property type="match status" value="1"/>
</dbReference>
<dbReference type="Pfam" id="PF21884">
    <property type="entry name" value="ZUO1-like_ZHD"/>
    <property type="match status" value="1"/>
</dbReference>
<dbReference type="PANTHER" id="PTHR43999">
    <property type="entry name" value="DNAJ HOMOLOG SUBFAMILY C MEMBER 2"/>
    <property type="match status" value="1"/>
</dbReference>
<dbReference type="PANTHER" id="PTHR43999:SF1">
    <property type="entry name" value="DNAJ HOMOLOG SUBFAMILY C MEMBER 2"/>
    <property type="match status" value="1"/>
</dbReference>
<comment type="caution">
    <text evidence="7">The sequence shown here is derived from an EMBL/GenBank/DDBJ whole genome shotgun (WGS) entry which is preliminary data.</text>
</comment>
<dbReference type="Pfam" id="PF16717">
    <property type="entry name" value="RAC_head"/>
    <property type="match status" value="1"/>
</dbReference>
<feature type="compositionally biased region" description="Basic and acidic residues" evidence="5">
    <location>
        <begin position="860"/>
        <end position="875"/>
    </location>
</feature>
<name>A0A8H4RE20_9HELO</name>
<comment type="subcellular location">
    <subcellularLocation>
        <location evidence="1">Cytoplasm</location>
    </subcellularLocation>
</comment>
<feature type="compositionally biased region" description="Basic and acidic residues" evidence="5">
    <location>
        <begin position="178"/>
        <end position="195"/>
    </location>
</feature>
<dbReference type="PROSITE" id="PS50076">
    <property type="entry name" value="DNAJ_2"/>
    <property type="match status" value="1"/>
</dbReference>
<feature type="region of interest" description="Disordered" evidence="5">
    <location>
        <begin position="1172"/>
        <end position="1202"/>
    </location>
</feature>
<dbReference type="PROSITE" id="PS00636">
    <property type="entry name" value="DNAJ_1"/>
    <property type="match status" value="1"/>
</dbReference>
<feature type="domain" description="J" evidence="6">
    <location>
        <begin position="1217"/>
        <end position="1287"/>
    </location>
</feature>
<dbReference type="SMART" id="SM00271">
    <property type="entry name" value="DnaJ"/>
    <property type="match status" value="1"/>
</dbReference>
<dbReference type="InterPro" id="IPR001623">
    <property type="entry name" value="DnaJ_domain"/>
</dbReference>
<feature type="compositionally biased region" description="Polar residues" evidence="5">
    <location>
        <begin position="48"/>
        <end position="94"/>
    </location>
</feature>
<feature type="compositionally biased region" description="Basic residues" evidence="5">
    <location>
        <begin position="1370"/>
        <end position="1385"/>
    </location>
</feature>
<feature type="region of interest" description="Disordered" evidence="5">
    <location>
        <begin position="739"/>
        <end position="923"/>
    </location>
</feature>
<sequence>MASDQKNSPSGPGGNGSNAASNGNRKQQRRRPQQGRQPNGGSLKRSDSANSISTSRPNEGFSTQASSANEQASRANQLPNNSRKISDTALNNPTALKGASTEPHATATGSQSAQSITTMSTPNTRPHGNSTSIPRPSESTSMSTPRPRQILPRIDSKGQLFSSSTAARYVSEQTKAANTEKTRLRSRSDPERAAVDPRAPDYVLEQMNYQTIERLEAVAEYSQGLEKRIRALETEAREARLFNDREREIFKQDRSIWNQERVAWLNQQDKAAEAYRIKEEHLALLEDRMAHLRGEDTDQIANEEVGQDGQLMPLSKLFLKAPPRKAPARISQTLLARDPIFLTLQKKAPDESRTDQQTQDLPPESFRPSEEVSNAMSAELQSLRTTNEEMQSALKQSCQQIERAEIDNKALQESLTQAQNANEEKASLIQQLEQKLQSSDTDIQGLKAELSAKELLAQQLGQQAQNKDTNIQQLMAELSGKGSLIQKLRQDIKQNDQIISEKNRALQELRDNMQKKDQDLQKQTESIQQLGKRLKDQETTIEQHSGNMNKIVSENKNLQAGCRHHVKNIKQQKSAIAVLEARLQTSGGEYKKETERLKGLLDTMTAELQDETRVIRKARKRLQDIRRLEEQKLSRTLKPEEENKVLRKEVLENALRELGIDFLETLSRDKVHANNGLQASVPVTTLQELPSCEPVVTKSMEHTGPEKTPESAPEVMPSAIDDDQAAVFCQETNAEIVKNQNNVSSSSANKGKEQFHEEITENGTSLMGPEPEELSTQPSPPFSLQPDPDDSPREMEKVVAAGSNTGEQEEKAEPQPQDVNQEENVPKEADNDPAPAGQTQSPEKGRKGLSKAAKKKANRKAKEKEDREAAAREEELLTSTARQAQLQPQDQASSTTAARLQLPSQSPSPSPEQTPEFDRSARRKAVEAVRSYRAVAAESSTRNQRLYATLYFTLHLARWSSTSIPPVERELFWAELAKSEPPILQTASYWRTAVELAYLLEITPPGRKLIQKLWADENIEVNFEAVTALVKGSSVAHPHHEALTTLLLKNTNECNPLAWIKTVEACQPHIQQYLQDWFLQHNVLEPYPPPRNYDIFFTQLVVGANTPWYSATEDWVERYREASNLPLPVLPEGWAGEKDFKTTGRLSAATQRSIEPVGPHFLAHARRARHKRTFSEDDRIQAQENAKKVEDDDSGEISEPEDPMMLSRDAKDWKAQDHYAVLGLSKYRYRATEEQIKRAHRKKVLRHHPDKKAAAGSTEDDSFFKCIQKATEILLDPVKRRQYDSVDDRADVDAPSKKQAKEGKFYKLWANTFEAEGRFSRVQPVPHFGNEKSTKEDVDNFYNFFYNFDSWRSFEYQDEDVPDDNENRDQKRHMERKNNNARKKKKNEDTARLRKLVDDAMAGDERIKKFRQEANAAKNKKRLEKEAAEKKAKDDAEAAKEAAAKAAKEAEEKAKADREQGKKQKEAQKAAVKKNRRVMKGSVKDANYFVTGDPPPSAIDTVLGDVELIQGKIDPEETAALASKLTGLKIADEIKGVWVNEVKRLVGAGKIKEGDIKALA</sequence>
<dbReference type="InterPro" id="IPR058871">
    <property type="entry name" value="Zuotin_N"/>
</dbReference>
<feature type="compositionally biased region" description="Basic and acidic residues" evidence="5">
    <location>
        <begin position="1423"/>
        <end position="1468"/>
    </location>
</feature>
<feature type="coiled-coil region" evidence="4">
    <location>
        <begin position="601"/>
        <end position="628"/>
    </location>
</feature>
<dbReference type="Proteomes" id="UP000566819">
    <property type="component" value="Unassembled WGS sequence"/>
</dbReference>
<dbReference type="Pfam" id="PF26185">
    <property type="entry name" value="Zuotin_N"/>
    <property type="match status" value="1"/>
</dbReference>
<feature type="region of interest" description="Disordered" evidence="5">
    <location>
        <begin position="1411"/>
        <end position="1477"/>
    </location>
</feature>
<dbReference type="GO" id="GO:0051083">
    <property type="term" value="P:'de novo' cotranslational protein folding"/>
    <property type="evidence" value="ECO:0007669"/>
    <property type="project" value="InterPro"/>
</dbReference>
<evidence type="ECO:0000313" key="8">
    <source>
        <dbReference type="Proteomes" id="UP000566819"/>
    </source>
</evidence>
<feature type="compositionally biased region" description="Polar residues" evidence="5">
    <location>
        <begin position="165"/>
        <end position="177"/>
    </location>
</feature>
<dbReference type="InterPro" id="IPR042569">
    <property type="entry name" value="RAC_head_sf"/>
</dbReference>
<organism evidence="7 8">
    <name type="scientific">Cudoniella acicularis</name>
    <dbReference type="NCBI Taxonomy" id="354080"/>
    <lineage>
        <taxon>Eukaryota</taxon>
        <taxon>Fungi</taxon>
        <taxon>Dikarya</taxon>
        <taxon>Ascomycota</taxon>
        <taxon>Pezizomycotina</taxon>
        <taxon>Leotiomycetes</taxon>
        <taxon>Helotiales</taxon>
        <taxon>Tricladiaceae</taxon>
        <taxon>Cudoniella</taxon>
    </lineage>
</organism>
<dbReference type="GO" id="GO:0005829">
    <property type="term" value="C:cytosol"/>
    <property type="evidence" value="ECO:0007669"/>
    <property type="project" value="TreeGrafter"/>
</dbReference>
<accession>A0A8H4RE20</accession>
<protein>
    <recommendedName>
        <fullName evidence="6">J domain-containing protein</fullName>
    </recommendedName>
</protein>
<dbReference type="InterPro" id="IPR018253">
    <property type="entry name" value="DnaJ_domain_CS"/>
</dbReference>
<dbReference type="GO" id="GO:0006450">
    <property type="term" value="P:regulation of translational fidelity"/>
    <property type="evidence" value="ECO:0007669"/>
    <property type="project" value="InterPro"/>
</dbReference>
<dbReference type="CDD" id="cd06257">
    <property type="entry name" value="DnaJ"/>
    <property type="match status" value="1"/>
</dbReference>
<evidence type="ECO:0000256" key="3">
    <source>
        <dbReference type="ARBA" id="ARBA00023186"/>
    </source>
</evidence>
<dbReference type="CDD" id="cd23953">
    <property type="entry name" value="zuotin_NTD"/>
    <property type="match status" value="1"/>
</dbReference>
<keyword evidence="8" id="KW-1185">Reference proteome</keyword>
<proteinExistence type="predicted"/>
<dbReference type="GO" id="GO:0043022">
    <property type="term" value="F:ribosome binding"/>
    <property type="evidence" value="ECO:0007669"/>
    <property type="project" value="InterPro"/>
</dbReference>
<dbReference type="Pfam" id="PF00226">
    <property type="entry name" value="DnaJ"/>
    <property type="match status" value="1"/>
</dbReference>
<dbReference type="InterPro" id="IPR054076">
    <property type="entry name" value="ZUO1-like_ZHD"/>
</dbReference>
<feature type="compositionally biased region" description="Acidic residues" evidence="5">
    <location>
        <begin position="1191"/>
        <end position="1202"/>
    </location>
</feature>
<keyword evidence="3" id="KW-0143">Chaperone</keyword>
<evidence type="ECO:0000256" key="1">
    <source>
        <dbReference type="ARBA" id="ARBA00004496"/>
    </source>
</evidence>
<keyword evidence="4" id="KW-0175">Coiled coil</keyword>
<feature type="region of interest" description="Disordered" evidence="5">
    <location>
        <begin position="1357"/>
        <end position="1390"/>
    </location>
</feature>
<feature type="compositionally biased region" description="Polar residues" evidence="5">
    <location>
        <begin position="739"/>
        <end position="749"/>
    </location>
</feature>
<dbReference type="InterPro" id="IPR044634">
    <property type="entry name" value="Zuotin/DnaJC2"/>
</dbReference>
<evidence type="ECO:0000256" key="5">
    <source>
        <dbReference type="SAM" id="MobiDB-lite"/>
    </source>
</evidence>
<dbReference type="Gene3D" id="1.10.287.110">
    <property type="entry name" value="DnaJ domain"/>
    <property type="match status" value="1"/>
</dbReference>
<feature type="compositionally biased region" description="Basic residues" evidence="5">
    <location>
        <begin position="847"/>
        <end position="859"/>
    </location>
</feature>
<feature type="compositionally biased region" description="Polar residues" evidence="5">
    <location>
        <begin position="877"/>
        <end position="898"/>
    </location>
</feature>
<gene>
    <name evidence="7" type="ORF">G7Y89_g10956</name>
</gene>
<keyword evidence="2" id="KW-0963">Cytoplasm</keyword>
<feature type="region of interest" description="Disordered" evidence="5">
    <location>
        <begin position="1"/>
        <end position="149"/>
    </location>
</feature>
<dbReference type="InterPro" id="IPR036869">
    <property type="entry name" value="J_dom_sf"/>
</dbReference>
<feature type="region of interest" description="Disordered" evidence="5">
    <location>
        <begin position="165"/>
        <end position="195"/>
    </location>
</feature>
<feature type="compositionally biased region" description="Basic and acidic residues" evidence="5">
    <location>
        <begin position="1173"/>
        <end position="1190"/>
    </location>
</feature>
<feature type="region of interest" description="Disordered" evidence="5">
    <location>
        <begin position="345"/>
        <end position="373"/>
    </location>
</feature>
<evidence type="ECO:0000256" key="4">
    <source>
        <dbReference type="SAM" id="Coils"/>
    </source>
</evidence>